<protein>
    <submittedName>
        <fullName evidence="1">Uncharacterized protein</fullName>
    </submittedName>
</protein>
<name>A0A2S6AMM4_9NOCA</name>
<dbReference type="EMBL" id="PSZC01000014">
    <property type="protein sequence ID" value="PPJ36470.1"/>
    <property type="molecule type" value="Genomic_DNA"/>
</dbReference>
<comment type="caution">
    <text evidence="1">The sequence shown here is derived from an EMBL/GenBank/DDBJ whole genome shotgun (WGS) entry which is preliminary data.</text>
</comment>
<reference evidence="1 2" key="1">
    <citation type="submission" date="2018-02" db="EMBL/GenBank/DDBJ databases">
        <title>8 Nocardia nova and 1 Nocardia cyriacigeorgica strain used for evolution to TMP-SMX.</title>
        <authorList>
            <person name="Mehta H."/>
            <person name="Weng J."/>
            <person name="Shamoo Y."/>
        </authorList>
    </citation>
    <scope>NUCLEOTIDE SEQUENCE [LARGE SCALE GENOMIC DNA]</scope>
    <source>
        <strain evidence="1 2">MDA3139</strain>
    </source>
</reference>
<gene>
    <name evidence="1" type="ORF">C5E45_20715</name>
</gene>
<organism evidence="1 2">
    <name type="scientific">Nocardia nova</name>
    <dbReference type="NCBI Taxonomy" id="37330"/>
    <lineage>
        <taxon>Bacteria</taxon>
        <taxon>Bacillati</taxon>
        <taxon>Actinomycetota</taxon>
        <taxon>Actinomycetes</taxon>
        <taxon>Mycobacteriales</taxon>
        <taxon>Nocardiaceae</taxon>
        <taxon>Nocardia</taxon>
    </lineage>
</organism>
<proteinExistence type="predicted"/>
<dbReference type="Proteomes" id="UP000239874">
    <property type="component" value="Unassembled WGS sequence"/>
</dbReference>
<sequence>MHGSRPRVCRAVSFWRDESGCYGMGSGMVDDRGGGVVDVVPAARTADSANWLAARRTRRVSRRTWRMMCWRRYCSSANTSMHYSARFSVFA</sequence>
<evidence type="ECO:0000313" key="2">
    <source>
        <dbReference type="Proteomes" id="UP000239874"/>
    </source>
</evidence>
<accession>A0A2S6AMM4</accession>
<dbReference type="AlphaFoldDB" id="A0A2S6AMM4"/>
<evidence type="ECO:0000313" key="1">
    <source>
        <dbReference type="EMBL" id="PPJ36470.1"/>
    </source>
</evidence>